<proteinExistence type="predicted"/>
<reference evidence="2" key="1">
    <citation type="submission" date="2022-07" db="EMBL/GenBank/DDBJ databases">
        <title>Fungi with potential for degradation of polypropylene.</title>
        <authorList>
            <person name="Gostincar C."/>
        </authorList>
    </citation>
    <scope>NUCLEOTIDE SEQUENCE</scope>
    <source>
        <strain evidence="2">EXF-13287</strain>
    </source>
</reference>
<name>A0AA38VWJ7_9PEZI</name>
<protein>
    <recommendedName>
        <fullName evidence="4">Hypersensitive response-inducing protein</fullName>
    </recommendedName>
</protein>
<sequence>MKPHTTTLPLILAACLAGGAAAQVAQCDYRGYITESDCPADSRGYVGGTITVGFCTQAENFPVAGVKVSQIAPCALPGQTLLLDVSAELCDNFTTVRTFAADGGCTDVAGEGLVVQALQARRV</sequence>
<feature type="signal peptide" evidence="1">
    <location>
        <begin position="1"/>
        <end position="22"/>
    </location>
</feature>
<dbReference type="Proteomes" id="UP001174691">
    <property type="component" value="Unassembled WGS sequence"/>
</dbReference>
<accession>A0AA38VWJ7</accession>
<gene>
    <name evidence="2" type="ORF">NKR19_g5171</name>
</gene>
<keyword evidence="3" id="KW-1185">Reference proteome</keyword>
<evidence type="ECO:0008006" key="4">
    <source>
        <dbReference type="Google" id="ProtNLM"/>
    </source>
</evidence>
<evidence type="ECO:0000313" key="2">
    <source>
        <dbReference type="EMBL" id="KAJ9150618.1"/>
    </source>
</evidence>
<keyword evidence="1" id="KW-0732">Signal</keyword>
<organism evidence="2 3">
    <name type="scientific">Coniochaeta hoffmannii</name>
    <dbReference type="NCBI Taxonomy" id="91930"/>
    <lineage>
        <taxon>Eukaryota</taxon>
        <taxon>Fungi</taxon>
        <taxon>Dikarya</taxon>
        <taxon>Ascomycota</taxon>
        <taxon>Pezizomycotina</taxon>
        <taxon>Sordariomycetes</taxon>
        <taxon>Sordariomycetidae</taxon>
        <taxon>Coniochaetales</taxon>
        <taxon>Coniochaetaceae</taxon>
        <taxon>Coniochaeta</taxon>
    </lineage>
</organism>
<dbReference type="AlphaFoldDB" id="A0AA38VWJ7"/>
<evidence type="ECO:0000313" key="3">
    <source>
        <dbReference type="Proteomes" id="UP001174691"/>
    </source>
</evidence>
<dbReference type="EMBL" id="JANBVN010000069">
    <property type="protein sequence ID" value="KAJ9150618.1"/>
    <property type="molecule type" value="Genomic_DNA"/>
</dbReference>
<comment type="caution">
    <text evidence="2">The sequence shown here is derived from an EMBL/GenBank/DDBJ whole genome shotgun (WGS) entry which is preliminary data.</text>
</comment>
<feature type="chain" id="PRO_5041290719" description="Hypersensitive response-inducing protein" evidence="1">
    <location>
        <begin position="23"/>
        <end position="123"/>
    </location>
</feature>
<evidence type="ECO:0000256" key="1">
    <source>
        <dbReference type="SAM" id="SignalP"/>
    </source>
</evidence>
<dbReference type="PROSITE" id="PS51257">
    <property type="entry name" value="PROKAR_LIPOPROTEIN"/>
    <property type="match status" value="1"/>
</dbReference>